<evidence type="ECO:0000259" key="2">
    <source>
        <dbReference type="Pfam" id="PF04606"/>
    </source>
</evidence>
<reference evidence="3 4" key="1">
    <citation type="submission" date="2019-09" db="EMBL/GenBank/DDBJ databases">
        <title>Nitrincola iocasae sp. nov., a bacterium isolated from the sediment collected at a cold seep field in South China Sea.</title>
        <authorList>
            <person name="Zhang H."/>
            <person name="Wang H."/>
            <person name="Li C."/>
        </authorList>
    </citation>
    <scope>NUCLEOTIDE SEQUENCE [LARGE SCALE GENOMIC DNA]</scope>
    <source>
        <strain evidence="3 4">KXZD1103</strain>
    </source>
</reference>
<dbReference type="InterPro" id="IPR007684">
    <property type="entry name" value="Znf_Ogr/Delta"/>
</dbReference>
<dbReference type="AlphaFoldDB" id="A0A5J6LCM3"/>
<proteinExistence type="predicted"/>
<evidence type="ECO:0000313" key="4">
    <source>
        <dbReference type="Proteomes" id="UP000325606"/>
    </source>
</evidence>
<gene>
    <name evidence="3" type="ORF">F5I99_07360</name>
</gene>
<feature type="region of interest" description="Disordered" evidence="1">
    <location>
        <begin position="80"/>
        <end position="103"/>
    </location>
</feature>
<dbReference type="KEGG" id="nik:F5I99_07360"/>
<feature type="domain" description="Zinc finger Ogr/Delta-type" evidence="2">
    <location>
        <begin position="9"/>
        <end position="54"/>
    </location>
</feature>
<protein>
    <submittedName>
        <fullName evidence="3">Ogr/Delta-like zinc finger family protein</fullName>
    </submittedName>
</protein>
<organism evidence="3 4">
    <name type="scientific">Nitrincola iocasae</name>
    <dbReference type="NCBI Taxonomy" id="2614693"/>
    <lineage>
        <taxon>Bacteria</taxon>
        <taxon>Pseudomonadati</taxon>
        <taxon>Pseudomonadota</taxon>
        <taxon>Gammaproteobacteria</taxon>
        <taxon>Oceanospirillales</taxon>
        <taxon>Oceanospirillaceae</taxon>
        <taxon>Nitrincola</taxon>
    </lineage>
</organism>
<dbReference type="Pfam" id="PF04606">
    <property type="entry name" value="Ogr_Delta"/>
    <property type="match status" value="1"/>
</dbReference>
<accession>A0A5J6LCM3</accession>
<dbReference type="EMBL" id="CP044222">
    <property type="protein sequence ID" value="QEW06335.1"/>
    <property type="molecule type" value="Genomic_DNA"/>
</dbReference>
<keyword evidence="4" id="KW-1185">Reference proteome</keyword>
<evidence type="ECO:0000256" key="1">
    <source>
        <dbReference type="SAM" id="MobiDB-lite"/>
    </source>
</evidence>
<sequence length="103" mass="11392">MSGSVYKLRCPHCHHGLRVRNSVAQHPLLRSIYMQCTNVACGATFRGQMEITHAMSPSGCPTPDIQLPIADAEIRRQAIERENSKQVDIDDIFDSQEAQGGQA</sequence>
<evidence type="ECO:0000313" key="3">
    <source>
        <dbReference type="EMBL" id="QEW06335.1"/>
    </source>
</evidence>
<name>A0A5J6LCM3_9GAMM</name>
<dbReference type="Proteomes" id="UP000325606">
    <property type="component" value="Chromosome"/>
</dbReference>
<dbReference type="RefSeq" id="WP_151054575.1">
    <property type="nucleotide sequence ID" value="NZ_CP044222.1"/>
</dbReference>